<reference evidence="6 7" key="1">
    <citation type="journal article" date="2014" name="Genome Announc.">
        <title>Complete Genome Sequence of Amino Acid-Utilizing Eubacterium acidaminophilum al-2 (DSM 3953).</title>
        <authorList>
            <person name="Poehlein A."/>
            <person name="Andreesen J.R."/>
            <person name="Daniel R."/>
        </authorList>
    </citation>
    <scope>NUCLEOTIDE SEQUENCE [LARGE SCALE GENOMIC DNA]</scope>
    <source>
        <strain evidence="6 7">DSM 3953</strain>
    </source>
</reference>
<evidence type="ECO:0000256" key="4">
    <source>
        <dbReference type="SAM" id="SignalP"/>
    </source>
</evidence>
<sequence length="212" mass="22888">MRKLFLTIIIVAACVLSAACQQQGGAGNDDGAGGGSAAAVSGDELNISVISFNTINPLLTHNESVSQALNLVHDGLFEIDSSGEVQAAIAESYSWDESRSAVAISLKDGVKWHDGRDLSAADVKFTVELIKSMPESPYYIFASSIKAVQENGDRGIDIEFVKPGTEQIENLFFPIVPKHKLSGLSKEQLMLDKNNMTGCGMYEISEFNKRKK</sequence>
<dbReference type="PANTHER" id="PTHR30290:SF9">
    <property type="entry name" value="OLIGOPEPTIDE-BINDING PROTEIN APPA"/>
    <property type="match status" value="1"/>
</dbReference>
<feature type="domain" description="Solute-binding protein family 5" evidence="5">
    <location>
        <begin position="84"/>
        <end position="211"/>
    </location>
</feature>
<dbReference type="Proteomes" id="UP000019591">
    <property type="component" value="Chromosome"/>
</dbReference>
<dbReference type="Gene3D" id="3.40.190.10">
    <property type="entry name" value="Periplasmic binding protein-like II"/>
    <property type="match status" value="1"/>
</dbReference>
<protein>
    <recommendedName>
        <fullName evidence="5">Solute-binding protein family 5 domain-containing protein</fullName>
    </recommendedName>
</protein>
<dbReference type="AlphaFoldDB" id="W8T6B9"/>
<evidence type="ECO:0000313" key="6">
    <source>
        <dbReference type="EMBL" id="AHM56435.1"/>
    </source>
</evidence>
<dbReference type="OrthoDB" id="9772924at2"/>
<evidence type="ECO:0000256" key="3">
    <source>
        <dbReference type="ARBA" id="ARBA00022729"/>
    </source>
</evidence>
<organism evidence="6 7">
    <name type="scientific">Peptoclostridium acidaminophilum DSM 3953</name>
    <dbReference type="NCBI Taxonomy" id="1286171"/>
    <lineage>
        <taxon>Bacteria</taxon>
        <taxon>Bacillati</taxon>
        <taxon>Bacillota</taxon>
        <taxon>Clostridia</taxon>
        <taxon>Peptostreptococcales</taxon>
        <taxon>Peptoclostridiaceae</taxon>
        <taxon>Peptoclostridium</taxon>
    </lineage>
</organism>
<proteinExistence type="inferred from homology"/>
<dbReference type="KEGG" id="eac:EAL2_c11380"/>
<evidence type="ECO:0000259" key="5">
    <source>
        <dbReference type="Pfam" id="PF00496"/>
    </source>
</evidence>
<comment type="similarity">
    <text evidence="1">Belongs to the bacterial solute-binding protein 5 family.</text>
</comment>
<gene>
    <name evidence="6" type="ORF">EAL2_c11380</name>
</gene>
<feature type="signal peptide" evidence="4">
    <location>
        <begin position="1"/>
        <end position="18"/>
    </location>
</feature>
<dbReference type="Pfam" id="PF00496">
    <property type="entry name" value="SBP_bac_5"/>
    <property type="match status" value="1"/>
</dbReference>
<dbReference type="STRING" id="1286171.EAL2_c11380"/>
<keyword evidence="2" id="KW-0813">Transport</keyword>
<evidence type="ECO:0000313" key="7">
    <source>
        <dbReference type="Proteomes" id="UP000019591"/>
    </source>
</evidence>
<accession>W8T6B9</accession>
<dbReference type="InterPro" id="IPR039424">
    <property type="entry name" value="SBP_5"/>
</dbReference>
<dbReference type="PROSITE" id="PS51257">
    <property type="entry name" value="PROKAR_LIPOPROTEIN"/>
    <property type="match status" value="1"/>
</dbReference>
<dbReference type="PANTHER" id="PTHR30290">
    <property type="entry name" value="PERIPLASMIC BINDING COMPONENT OF ABC TRANSPORTER"/>
    <property type="match status" value="1"/>
</dbReference>
<dbReference type="GO" id="GO:0015833">
    <property type="term" value="P:peptide transport"/>
    <property type="evidence" value="ECO:0007669"/>
    <property type="project" value="TreeGrafter"/>
</dbReference>
<evidence type="ECO:0000256" key="1">
    <source>
        <dbReference type="ARBA" id="ARBA00005695"/>
    </source>
</evidence>
<keyword evidence="7" id="KW-1185">Reference proteome</keyword>
<dbReference type="HOGENOM" id="CLU_1298222_0_0_9"/>
<dbReference type="InterPro" id="IPR000914">
    <property type="entry name" value="SBP_5_dom"/>
</dbReference>
<dbReference type="PATRIC" id="fig|1286171.3.peg.1087"/>
<name>W8T6B9_PEPAC</name>
<keyword evidence="3 4" id="KW-0732">Signal</keyword>
<dbReference type="SUPFAM" id="SSF53850">
    <property type="entry name" value="Periplasmic binding protein-like II"/>
    <property type="match status" value="1"/>
</dbReference>
<feature type="chain" id="PRO_5039395832" description="Solute-binding protein family 5 domain-containing protein" evidence="4">
    <location>
        <begin position="19"/>
        <end position="212"/>
    </location>
</feature>
<dbReference type="EMBL" id="CP007452">
    <property type="protein sequence ID" value="AHM56435.1"/>
    <property type="molecule type" value="Genomic_DNA"/>
</dbReference>
<dbReference type="GO" id="GO:1904680">
    <property type="term" value="F:peptide transmembrane transporter activity"/>
    <property type="evidence" value="ECO:0007669"/>
    <property type="project" value="TreeGrafter"/>
</dbReference>
<dbReference type="eggNOG" id="COG0747">
    <property type="taxonomic scope" value="Bacteria"/>
</dbReference>
<evidence type="ECO:0000256" key="2">
    <source>
        <dbReference type="ARBA" id="ARBA00022448"/>
    </source>
</evidence>